<sequence>MSNSDQDARFEDGAEAPLRLMAMDDEDLQVISALVQDAVFPASEIAWDARHRRFALLLNRFRWEDMPAAQRRQRPVERVQSVLSVSDVLKVQSQGFERGDKDLVLSLLSLSFVPAEDGMGRLELVLAGDGAIALEVETLDVTLQDVTRPYIAPSRHTPEHPE</sequence>
<protein>
    <recommendedName>
        <fullName evidence="3">DUF2948 family protein</fullName>
    </recommendedName>
</protein>
<name>A0ABQ3J367_9RHOB</name>
<evidence type="ECO:0000313" key="1">
    <source>
        <dbReference type="EMBL" id="GHE98872.1"/>
    </source>
</evidence>
<comment type="caution">
    <text evidence="1">The sequence shown here is derived from an EMBL/GenBank/DDBJ whole genome shotgun (WGS) entry which is preliminary data.</text>
</comment>
<accession>A0ABQ3J367</accession>
<evidence type="ECO:0000313" key="2">
    <source>
        <dbReference type="Proteomes" id="UP000609802"/>
    </source>
</evidence>
<gene>
    <name evidence="1" type="ORF">GCM10016455_19570</name>
</gene>
<dbReference type="Proteomes" id="UP000609802">
    <property type="component" value="Unassembled WGS sequence"/>
</dbReference>
<dbReference type="RefSeq" id="WP_191286319.1">
    <property type="nucleotide sequence ID" value="NZ_BNCH01000003.1"/>
</dbReference>
<proteinExistence type="predicted"/>
<reference evidence="2" key="1">
    <citation type="journal article" date="2019" name="Int. J. Syst. Evol. Microbiol.">
        <title>The Global Catalogue of Microorganisms (GCM) 10K type strain sequencing project: providing services to taxonomists for standard genome sequencing and annotation.</title>
        <authorList>
            <consortium name="The Broad Institute Genomics Platform"/>
            <consortium name="The Broad Institute Genome Sequencing Center for Infectious Disease"/>
            <person name="Wu L."/>
            <person name="Ma J."/>
        </authorList>
    </citation>
    <scope>NUCLEOTIDE SEQUENCE [LARGE SCALE GENOMIC DNA]</scope>
    <source>
        <strain evidence="2">KCTC 42443</strain>
    </source>
</reference>
<evidence type="ECO:0008006" key="3">
    <source>
        <dbReference type="Google" id="ProtNLM"/>
    </source>
</evidence>
<dbReference type="InterPro" id="IPR021335">
    <property type="entry name" value="DUF2948"/>
</dbReference>
<dbReference type="EMBL" id="BNCH01000003">
    <property type="protein sequence ID" value="GHE98872.1"/>
    <property type="molecule type" value="Genomic_DNA"/>
</dbReference>
<dbReference type="Pfam" id="PF11164">
    <property type="entry name" value="DUF2948"/>
    <property type="match status" value="1"/>
</dbReference>
<organism evidence="1 2">
    <name type="scientific">Aliiroseovarius zhejiangensis</name>
    <dbReference type="NCBI Taxonomy" id="1632025"/>
    <lineage>
        <taxon>Bacteria</taxon>
        <taxon>Pseudomonadati</taxon>
        <taxon>Pseudomonadota</taxon>
        <taxon>Alphaproteobacteria</taxon>
        <taxon>Rhodobacterales</taxon>
        <taxon>Paracoccaceae</taxon>
        <taxon>Aliiroseovarius</taxon>
    </lineage>
</organism>
<keyword evidence="2" id="KW-1185">Reference proteome</keyword>